<evidence type="ECO:0000313" key="2">
    <source>
        <dbReference type="EMBL" id="SHH65149.1"/>
    </source>
</evidence>
<gene>
    <name evidence="2" type="ORF">SAMN04488109_4835</name>
</gene>
<dbReference type="Pfam" id="PF13810">
    <property type="entry name" value="DUF4185"/>
    <property type="match status" value="1"/>
</dbReference>
<evidence type="ECO:0000313" key="3">
    <source>
        <dbReference type="Proteomes" id="UP000184212"/>
    </source>
</evidence>
<dbReference type="PROSITE" id="PS51257">
    <property type="entry name" value="PROKAR_LIPOPROTEIN"/>
    <property type="match status" value="1"/>
</dbReference>
<name>A0A1M5UQB4_9BACT</name>
<dbReference type="EMBL" id="FQWQ01000003">
    <property type="protein sequence ID" value="SHH65149.1"/>
    <property type="molecule type" value="Genomic_DNA"/>
</dbReference>
<reference evidence="2 3" key="1">
    <citation type="submission" date="2016-11" db="EMBL/GenBank/DDBJ databases">
        <authorList>
            <person name="Jaros S."/>
            <person name="Januszkiewicz K."/>
            <person name="Wedrychowicz H."/>
        </authorList>
    </citation>
    <scope>NUCLEOTIDE SEQUENCE [LARGE SCALE GENOMIC DNA]</scope>
    <source>
        <strain evidence="2 3">DSM 24574</strain>
    </source>
</reference>
<evidence type="ECO:0000259" key="1">
    <source>
        <dbReference type="Pfam" id="PF13810"/>
    </source>
</evidence>
<dbReference type="STRING" id="947013.SAMN04488109_4835"/>
<protein>
    <recommendedName>
        <fullName evidence="1">DUF4185 domain-containing protein</fullName>
    </recommendedName>
</protein>
<dbReference type="Proteomes" id="UP000184212">
    <property type="component" value="Unassembled WGS sequence"/>
</dbReference>
<feature type="domain" description="DUF4185" evidence="1">
    <location>
        <begin position="224"/>
        <end position="357"/>
    </location>
</feature>
<dbReference type="AlphaFoldDB" id="A0A1M5UQB4"/>
<accession>A0A1M5UQB4</accession>
<sequence>MKIVLNVAVFVFCLAAFSCKENKSSQAEQPETPITFTVGPAPEWTALLKREHGWFGGDGIFAIPFSGVDQSTGTNDSIMFLFSDTMVGDIEKGVLKPGYAMINNSVMMLQGKEPVSSAAHFLINKGADQKPASLFVPASPETKKDDYYWLGDGFVNNDMDGSLCIFAYRIRNTNDGSAFPFREVGNNLIVIPKGTRYPFKEQKQFDLPFSASKDSLTTSFGVGVLSNTQSAGAPDADGFVYVYGVKGRAKELVVARIKPAQLTEFSSWEFYNGTAWSSKPEEAQPLVDSVSNELSVTPLGNGKYALIYQYAGLMPTIYMQIGTSPVGQFGPRQIVWNTSTDITEQGLFTYNAKAHPAISKPGELLVSYNVNCFDFAKRIETLPDLYRPRFVRITFNMPEAGK</sequence>
<dbReference type="InterPro" id="IPR025442">
    <property type="entry name" value="DUF4185"/>
</dbReference>
<keyword evidence="3" id="KW-1185">Reference proteome</keyword>
<proteinExistence type="predicted"/>
<organism evidence="2 3">
    <name type="scientific">Chryseolinea serpens</name>
    <dbReference type="NCBI Taxonomy" id="947013"/>
    <lineage>
        <taxon>Bacteria</taxon>
        <taxon>Pseudomonadati</taxon>
        <taxon>Bacteroidota</taxon>
        <taxon>Cytophagia</taxon>
        <taxon>Cytophagales</taxon>
        <taxon>Fulvivirgaceae</taxon>
        <taxon>Chryseolinea</taxon>
    </lineage>
</organism>
<dbReference type="RefSeq" id="WP_178377182.1">
    <property type="nucleotide sequence ID" value="NZ_FQWQ01000003.1"/>
</dbReference>